<evidence type="ECO:0000256" key="4">
    <source>
        <dbReference type="ARBA" id="ARBA00010429"/>
    </source>
</evidence>
<dbReference type="InterPro" id="IPR036188">
    <property type="entry name" value="FAD/NAD-bd_sf"/>
</dbReference>
<evidence type="ECO:0000256" key="3">
    <source>
        <dbReference type="ARBA" id="ARBA00005096"/>
    </source>
</evidence>
<dbReference type="PRINTS" id="PR00411">
    <property type="entry name" value="PNDRDTASEI"/>
</dbReference>
<dbReference type="PANTHER" id="PTHR43809:SF1">
    <property type="entry name" value="NITRITE REDUCTASE (NADH) LARGE SUBUNIT"/>
    <property type="match status" value="1"/>
</dbReference>
<feature type="domain" description="BFD-like [2Fe-2S]-binding" evidence="11">
    <location>
        <begin position="475"/>
        <end position="522"/>
    </location>
</feature>
<keyword evidence="9" id="KW-0411">Iron-sulfur</keyword>
<evidence type="ECO:0000259" key="11">
    <source>
        <dbReference type="Pfam" id="PF04324"/>
    </source>
</evidence>
<dbReference type="AlphaFoldDB" id="A0A9X5FKQ8"/>
<evidence type="ECO:0000259" key="12">
    <source>
        <dbReference type="Pfam" id="PF07992"/>
    </source>
</evidence>
<evidence type="ECO:0000313" key="14">
    <source>
        <dbReference type="Proteomes" id="UP000774283"/>
    </source>
</evidence>
<comment type="similarity">
    <text evidence="4">Belongs to the nitrite and sulfite reductase 4Fe-4S domain family.</text>
</comment>
<dbReference type="InterPro" id="IPR023753">
    <property type="entry name" value="FAD/NAD-binding_dom"/>
</dbReference>
<evidence type="ECO:0000256" key="10">
    <source>
        <dbReference type="SAM" id="MobiDB-lite"/>
    </source>
</evidence>
<comment type="caution">
    <text evidence="13">The sequence shown here is derived from an EMBL/GenBank/DDBJ whole genome shotgun (WGS) entry which is preliminary data.</text>
</comment>
<dbReference type="RefSeq" id="WP_168447983.1">
    <property type="nucleotide sequence ID" value="NZ_JAAXOW010000004.1"/>
</dbReference>
<dbReference type="PANTHER" id="PTHR43809">
    <property type="entry name" value="NITRITE REDUCTASE (NADH) LARGE SUBUNIT"/>
    <property type="match status" value="1"/>
</dbReference>
<evidence type="ECO:0000256" key="1">
    <source>
        <dbReference type="ARBA" id="ARBA00001929"/>
    </source>
</evidence>
<accession>A0A9X5FKQ8</accession>
<name>A0A9X5FKQ8_9MICO</name>
<comment type="pathway">
    <text evidence="3">Nitrogen metabolism; nitrate reduction (assimilation).</text>
</comment>
<evidence type="ECO:0000256" key="2">
    <source>
        <dbReference type="ARBA" id="ARBA00001966"/>
    </source>
</evidence>
<dbReference type="EMBL" id="JAAXOW010000004">
    <property type="protein sequence ID" value="NKX93908.1"/>
    <property type="molecule type" value="Genomic_DNA"/>
</dbReference>
<evidence type="ECO:0000256" key="7">
    <source>
        <dbReference type="ARBA" id="ARBA00023002"/>
    </source>
</evidence>
<evidence type="ECO:0000313" key="13">
    <source>
        <dbReference type="EMBL" id="NKX93908.1"/>
    </source>
</evidence>
<reference evidence="13 14" key="1">
    <citation type="submission" date="2020-04" db="EMBL/GenBank/DDBJ databases">
        <title>MicrobeNet Type strains.</title>
        <authorList>
            <person name="Nicholson A.C."/>
        </authorList>
    </citation>
    <scope>NUCLEOTIDE SEQUENCE [LARGE SCALE GENOMIC DNA]</scope>
    <source>
        <strain evidence="13 14">ATCC BAA-789</strain>
    </source>
</reference>
<dbReference type="Gene3D" id="1.10.10.1100">
    <property type="entry name" value="BFD-like [2Fe-2S]-binding domain"/>
    <property type="match status" value="1"/>
</dbReference>
<dbReference type="Gene3D" id="3.50.50.60">
    <property type="entry name" value="FAD/NAD(P)-binding domain"/>
    <property type="match status" value="2"/>
</dbReference>
<dbReference type="SUPFAM" id="SSF51905">
    <property type="entry name" value="FAD/NAD(P)-binding domain"/>
    <property type="match status" value="1"/>
</dbReference>
<feature type="compositionally biased region" description="Pro residues" evidence="10">
    <location>
        <begin position="530"/>
        <end position="547"/>
    </location>
</feature>
<dbReference type="GO" id="GO:0051536">
    <property type="term" value="F:iron-sulfur cluster binding"/>
    <property type="evidence" value="ECO:0007669"/>
    <property type="project" value="UniProtKB-KW"/>
</dbReference>
<feature type="domain" description="FAD/NAD(P)-binding" evidence="12">
    <location>
        <begin position="1"/>
        <end position="310"/>
    </location>
</feature>
<evidence type="ECO:0000256" key="6">
    <source>
        <dbReference type="ARBA" id="ARBA00022723"/>
    </source>
</evidence>
<keyword evidence="5" id="KW-0349">Heme</keyword>
<gene>
    <name evidence="13" type="ORF">HF995_11610</name>
</gene>
<evidence type="ECO:0000256" key="5">
    <source>
        <dbReference type="ARBA" id="ARBA00022617"/>
    </source>
</evidence>
<comment type="cofactor">
    <cofactor evidence="1">
        <name>siroheme</name>
        <dbReference type="ChEBI" id="CHEBI:60052"/>
    </cofactor>
</comment>
<dbReference type="PRINTS" id="PR00368">
    <property type="entry name" value="FADPNR"/>
</dbReference>
<dbReference type="Pfam" id="PF07992">
    <property type="entry name" value="Pyr_redox_2"/>
    <property type="match status" value="1"/>
</dbReference>
<proteinExistence type="inferred from homology"/>
<protein>
    <submittedName>
        <fullName evidence="13">NAD(P)/FAD-dependent oxidoreductase</fullName>
    </submittedName>
</protein>
<dbReference type="InterPro" id="IPR007419">
    <property type="entry name" value="BFD-like_2Fe2S-bd_dom"/>
</dbReference>
<sequence length="572" mass="57643">MKVVVVGNGMVGSRLVTELCASAEPGAAALDITVLGAEDHAPYNRVLLSEVVAGAYDVAAIDLPGVVDPRVGVWTGVCAVAVDRGAQVVVDSTGGRHRYDALVLATGATARVPELPGLRRDEAFGAGTAVRGADAVGLRHDDAGLVPGAHVLRTIDDAREIVAASVNARHVVVLGAGVLGVEVAVGLAGRVGPDAVVHLVHPRGLMNAQLDAAASEVAADAVARLGVHVRTGVGAVAVVLRDGRVAGVDLDDGAQLPADLLVVTVGTLPETTLARRAGLDVDRGVVVGPDLATLRDDRVYAVGDCAQPPEGGSGLVGQGWDQARRLARTLAERAGACPATPAGQHPGAPDGVPREACSCGPVDDSTVVKVKGRGVDIVAMGVSGSARPPACGAHPRRTVRLSDPDAVRHLEVVVQGGRVVGATCVGGGAVAADLVAAFTRGTPAPRDPAQLLVRAVGPVGGSAETPVRIPDRATICRCNGVTKGDLVQAWADGSRTVEDVARTTRATTGCGGCTSPVCGILDWLRAAEPASPPPPLPPAPAAAPAPDEPAAGHEPVPAASWLDAPRPRQPQP</sequence>
<comment type="cofactor">
    <cofactor evidence="2">
        <name>[4Fe-4S] cluster</name>
        <dbReference type="ChEBI" id="CHEBI:49883"/>
    </cofactor>
</comment>
<dbReference type="Proteomes" id="UP000774283">
    <property type="component" value="Unassembled WGS sequence"/>
</dbReference>
<keyword evidence="14" id="KW-1185">Reference proteome</keyword>
<dbReference type="Pfam" id="PF04324">
    <property type="entry name" value="Fer2_BFD"/>
    <property type="match status" value="1"/>
</dbReference>
<dbReference type="GO" id="GO:0046872">
    <property type="term" value="F:metal ion binding"/>
    <property type="evidence" value="ECO:0007669"/>
    <property type="project" value="UniProtKB-KW"/>
</dbReference>
<dbReference type="InterPro" id="IPR041854">
    <property type="entry name" value="BFD-like_2Fe2S-bd_dom_sf"/>
</dbReference>
<evidence type="ECO:0000256" key="8">
    <source>
        <dbReference type="ARBA" id="ARBA00023004"/>
    </source>
</evidence>
<keyword evidence="8" id="KW-0408">Iron</keyword>
<dbReference type="GO" id="GO:0016491">
    <property type="term" value="F:oxidoreductase activity"/>
    <property type="evidence" value="ECO:0007669"/>
    <property type="project" value="UniProtKB-KW"/>
</dbReference>
<evidence type="ECO:0000256" key="9">
    <source>
        <dbReference type="ARBA" id="ARBA00023014"/>
    </source>
</evidence>
<organism evidence="13 14">
    <name type="scientific">Sanguibacter hominis ATCC BAA-789</name>
    <dbReference type="NCBI Taxonomy" id="1312740"/>
    <lineage>
        <taxon>Bacteria</taxon>
        <taxon>Bacillati</taxon>
        <taxon>Actinomycetota</taxon>
        <taxon>Actinomycetes</taxon>
        <taxon>Micrococcales</taxon>
        <taxon>Sanguibacteraceae</taxon>
        <taxon>Sanguibacter</taxon>
    </lineage>
</organism>
<keyword evidence="6" id="KW-0479">Metal-binding</keyword>
<keyword evidence="7" id="KW-0560">Oxidoreductase</keyword>
<feature type="region of interest" description="Disordered" evidence="10">
    <location>
        <begin position="528"/>
        <end position="572"/>
    </location>
</feature>
<dbReference type="InterPro" id="IPR052034">
    <property type="entry name" value="NasD-like"/>
</dbReference>